<evidence type="ECO:0000313" key="5">
    <source>
        <dbReference type="EMBL" id="CBX27101.1"/>
    </source>
</evidence>
<protein>
    <submittedName>
        <fullName evidence="5">Protease Do-like 10, mitochondrial</fullName>
    </submittedName>
</protein>
<keyword evidence="3" id="KW-0720">Serine protease</keyword>
<dbReference type="SUPFAM" id="SSF50494">
    <property type="entry name" value="Trypsin-like serine proteases"/>
    <property type="match status" value="1"/>
</dbReference>
<dbReference type="Gene3D" id="2.30.42.10">
    <property type="match status" value="1"/>
</dbReference>
<dbReference type="InterPro" id="IPR043504">
    <property type="entry name" value="Peptidase_S1_PA_chymotrypsin"/>
</dbReference>
<dbReference type="Gene3D" id="2.40.10.10">
    <property type="entry name" value="Trypsin-like serine proteases"/>
    <property type="match status" value="2"/>
</dbReference>
<reference evidence="5" key="1">
    <citation type="journal article" date="2011" name="Environ. Microbiol.">
        <title>Genomic insights into the metabolic potential of the polycyclic aromatic hydrocarbon degrading sulfate-reducing Deltaproteobacterium N47.</title>
        <authorList>
            <person name="Bergmann F."/>
            <person name="Selesi D."/>
            <person name="Weinmaier T."/>
            <person name="Tischler P."/>
            <person name="Rattei T."/>
            <person name="Meckenstock R.U."/>
        </authorList>
    </citation>
    <scope>NUCLEOTIDE SEQUENCE</scope>
</reference>
<dbReference type="AlphaFoldDB" id="E1Y957"/>
<dbReference type="InterPro" id="IPR041517">
    <property type="entry name" value="DEGP_PDZ"/>
</dbReference>
<evidence type="ECO:0000256" key="1">
    <source>
        <dbReference type="ARBA" id="ARBA00022670"/>
    </source>
</evidence>
<dbReference type="InterPro" id="IPR001478">
    <property type="entry name" value="PDZ"/>
</dbReference>
<dbReference type="InterPro" id="IPR001940">
    <property type="entry name" value="Peptidase_S1C"/>
</dbReference>
<organism evidence="5">
    <name type="scientific">uncultured Desulfobacterium sp</name>
    <dbReference type="NCBI Taxonomy" id="201089"/>
    <lineage>
        <taxon>Bacteria</taxon>
        <taxon>Pseudomonadati</taxon>
        <taxon>Thermodesulfobacteriota</taxon>
        <taxon>Desulfobacteria</taxon>
        <taxon>Desulfobacterales</taxon>
        <taxon>Desulfobacteriaceae</taxon>
        <taxon>Desulfobacterium</taxon>
        <taxon>environmental samples</taxon>
    </lineage>
</organism>
<evidence type="ECO:0000259" key="4">
    <source>
        <dbReference type="PROSITE" id="PS50106"/>
    </source>
</evidence>
<dbReference type="Pfam" id="PF13180">
    <property type="entry name" value="PDZ_2"/>
    <property type="match status" value="1"/>
</dbReference>
<keyword evidence="2" id="KW-0378">Hydrolase</keyword>
<dbReference type="Pfam" id="PF13365">
    <property type="entry name" value="Trypsin_2"/>
    <property type="match status" value="1"/>
</dbReference>
<evidence type="ECO:0000256" key="2">
    <source>
        <dbReference type="ARBA" id="ARBA00022801"/>
    </source>
</evidence>
<dbReference type="InterPro" id="IPR036034">
    <property type="entry name" value="PDZ_sf"/>
</dbReference>
<dbReference type="EMBL" id="FR695864">
    <property type="protein sequence ID" value="CBX27101.1"/>
    <property type="molecule type" value="Genomic_DNA"/>
</dbReference>
<dbReference type="PANTHER" id="PTHR45980:SF9">
    <property type="entry name" value="PROTEASE DO-LIKE 10, MITOCHONDRIAL-RELATED"/>
    <property type="match status" value="1"/>
</dbReference>
<keyword evidence="1 5" id="KW-0645">Protease</keyword>
<dbReference type="InterPro" id="IPR046449">
    <property type="entry name" value="DEGP_PDZ_sf"/>
</dbReference>
<dbReference type="Pfam" id="PF17815">
    <property type="entry name" value="PDZ_3"/>
    <property type="match status" value="1"/>
</dbReference>
<feature type="domain" description="PDZ" evidence="4">
    <location>
        <begin position="228"/>
        <end position="296"/>
    </location>
</feature>
<gene>
    <name evidence="5" type="ORF">N47_A11300</name>
</gene>
<proteinExistence type="predicted"/>
<dbReference type="PANTHER" id="PTHR45980">
    <property type="match status" value="1"/>
</dbReference>
<dbReference type="SUPFAM" id="SSF50156">
    <property type="entry name" value="PDZ domain-like"/>
    <property type="match status" value="1"/>
</dbReference>
<dbReference type="PRINTS" id="PR00834">
    <property type="entry name" value="PROTEASES2C"/>
</dbReference>
<dbReference type="GO" id="GO:0004252">
    <property type="term" value="F:serine-type endopeptidase activity"/>
    <property type="evidence" value="ECO:0007669"/>
    <property type="project" value="InterPro"/>
</dbReference>
<dbReference type="PROSITE" id="PS50106">
    <property type="entry name" value="PDZ"/>
    <property type="match status" value="1"/>
</dbReference>
<dbReference type="Gene3D" id="3.20.190.20">
    <property type="match status" value="1"/>
</dbReference>
<evidence type="ECO:0000256" key="3">
    <source>
        <dbReference type="ARBA" id="ARBA00022825"/>
    </source>
</evidence>
<sequence length="499" mass="56794">MGAQHEIFGYIYMDDNNKFSYFRTCFVAKPNIKEAVVKIYTVSNSYNYHEPWQMWGQKIFNGSGCIISGNRILTNAHIVRDNTFIQVRRSGEAKRYTAETEMVSHESDLAILKVKDESFFDGIEPAEIGDLPEIKDEVIVYGFPEGGDKLSITEGVVSRIEHTKYSHSSTYLLICQIDAAINSGNSGGPVFNKDNKIIGVAFQGFLNGRYDNIGYMIPAPVIKHFFEDIKDGKNDGTPDIGLSMQKMENPDMRRKYLMTEKQTGVLIIKVYPDSPAEGILKPNDILLSIEGKNIENDGTIEFRQGERTYFGYLMQQKQINDLAEFKILRNGKIKEASVKLTKPIDYERLVPFERYEQSPAYYIRGGLVFETLTLNYLMEYGNEKDWHINAPKELINFYINGEPTREQREIVVLVKVLADEINVGYHDFVDAVIYSVNGVKISGIADLVDGFEKNKGEYDIIEDIHGSSMVLDREKANENGDNILKKYNIDSSKSKYLPH</sequence>
<dbReference type="InterPro" id="IPR009003">
    <property type="entry name" value="Peptidase_S1_PA"/>
</dbReference>
<name>E1Y957_9BACT</name>
<dbReference type="GO" id="GO:0006508">
    <property type="term" value="P:proteolysis"/>
    <property type="evidence" value="ECO:0007669"/>
    <property type="project" value="UniProtKB-KW"/>
</dbReference>
<accession>E1Y957</accession>